<dbReference type="EMBL" id="EU197055">
    <property type="protein sequence ID" value="ABY63097.1"/>
    <property type="molecule type" value="Genomic_DNA"/>
</dbReference>
<sequence length="239" mass="27111">MDIFQLKRDAEYVKARLHRTESGSVVCSEPCRIQIPESFTAKNLAVIGSEVFIFGFFPIIMGDRYAVNKTIAMMRISPSSTEKVVIKDEPYIEFQFEAGDTVIYTTALVVTDTLTYYMYDQFIAKGNIPWYMNYFDIANMFDTAEEHAGVNLGGRSVIELIISTIARDPDDMNRLYRHILARPEDVLTKPPVTVPFRSVIWNTSDTTSKLNGAYYTEGINSALVNPSETVELIEELLRT</sequence>
<accession>B3FJD1</accession>
<proteinExistence type="predicted"/>
<name>B3FJD1_BP201</name>
<gene>
    <name evidence="1" type="ORF">201phi2-1p269</name>
</gene>
<evidence type="ECO:0000313" key="2">
    <source>
        <dbReference type="Proteomes" id="UP000002421"/>
    </source>
</evidence>
<protein>
    <submittedName>
        <fullName evidence="1">Uncharacterized protein</fullName>
    </submittedName>
</protein>
<reference evidence="1 2" key="1">
    <citation type="journal article" date="2008" name="Virology">
        <title>Characterization of Pseudomonas chlororaphis myovirus 201varphi2-1 via genomic sequencing, mass spectrometry, and electron microscopy.</title>
        <authorList>
            <person name="Thomas J.A."/>
            <person name="Rolando M.R."/>
            <person name="Carroll C.A."/>
            <person name="Shen P.S."/>
            <person name="Belnap D.M."/>
            <person name="Weintraub S.T."/>
            <person name="Serwer P."/>
            <person name="Hardies S.C."/>
        </authorList>
    </citation>
    <scope>NUCLEOTIDE SEQUENCE</scope>
</reference>
<dbReference type="OrthoDB" id="6826at10239"/>
<dbReference type="RefSeq" id="YP_001956992.1">
    <property type="nucleotide sequence ID" value="NC_010821.1"/>
</dbReference>
<evidence type="ECO:0000313" key="1">
    <source>
        <dbReference type="EMBL" id="ABY63097.1"/>
    </source>
</evidence>
<dbReference type="Proteomes" id="UP000002421">
    <property type="component" value="Segment"/>
</dbReference>
<organismHost>
    <name type="scientific">Pseudomonas chlororaphis</name>
    <dbReference type="NCBI Taxonomy" id="587753"/>
</organismHost>
<dbReference type="KEGG" id="vg:6372589"/>
<keyword evidence="2" id="KW-1185">Reference proteome</keyword>
<organism evidence="1 2">
    <name type="scientific">Pseudomonas phage 201phi2-1</name>
    <name type="common">Pseudomonas chlororaphis phage 201phi2-1</name>
    <dbReference type="NCBI Taxonomy" id="198110"/>
    <lineage>
        <taxon>Viruses</taxon>
        <taxon>Duplodnaviria</taxon>
        <taxon>Heunggongvirae</taxon>
        <taxon>Uroviricota</taxon>
        <taxon>Caudoviricetes</taxon>
        <taxon>Chimalliviridae</taxon>
        <taxon>Serwervirus</taxon>
        <taxon>Serwervirus 201phi21</taxon>
    </lineage>
</organism>